<dbReference type="PROSITE" id="PS50887">
    <property type="entry name" value="GGDEF"/>
    <property type="match status" value="1"/>
</dbReference>
<dbReference type="HOGENOM" id="CLU_000445_70_20_9"/>
<dbReference type="InterPro" id="IPR043128">
    <property type="entry name" value="Rev_trsase/Diguanyl_cyclase"/>
</dbReference>
<protein>
    <submittedName>
        <fullName evidence="4">Diguanylate cyclase (GGDEF) domain protein</fullName>
    </submittedName>
    <submittedName>
        <fullName evidence="3">Diguanylate cyclase/phosphodiesterase</fullName>
    </submittedName>
</protein>
<dbReference type="Gene3D" id="3.30.70.270">
    <property type="match status" value="1"/>
</dbReference>
<dbReference type="InterPro" id="IPR035919">
    <property type="entry name" value="EAL_sf"/>
</dbReference>
<dbReference type="Proteomes" id="UP000003505">
    <property type="component" value="Unassembled WGS sequence"/>
</dbReference>
<feature type="domain" description="EAL" evidence="1">
    <location>
        <begin position="407"/>
        <end position="660"/>
    </location>
</feature>
<dbReference type="InterPro" id="IPR001633">
    <property type="entry name" value="EAL_dom"/>
</dbReference>
<dbReference type="SUPFAM" id="SSF55073">
    <property type="entry name" value="Nucleotide cyclase"/>
    <property type="match status" value="1"/>
</dbReference>
<dbReference type="EMBL" id="ACKP02000051">
    <property type="protein sequence ID" value="EEX76159.1"/>
    <property type="molecule type" value="Genomic_DNA"/>
</dbReference>
<dbReference type="SMART" id="SM00052">
    <property type="entry name" value="EAL"/>
    <property type="match status" value="1"/>
</dbReference>
<dbReference type="RefSeq" id="WP_006193854.1">
    <property type="nucleotide sequence ID" value="NC_015437.1"/>
</dbReference>
<dbReference type="InterPro" id="IPR029787">
    <property type="entry name" value="Nucleotide_cyclase"/>
</dbReference>
<gene>
    <name evidence="3" type="ordered locus">Selsp_0231</name>
    <name evidence="4" type="ORF">SELSPUOL_02488</name>
</gene>
<dbReference type="PANTHER" id="PTHR33121">
    <property type="entry name" value="CYCLIC DI-GMP PHOSPHODIESTERASE PDEF"/>
    <property type="match status" value="1"/>
</dbReference>
<dbReference type="Proteomes" id="UP000011124">
    <property type="component" value="Chromosome"/>
</dbReference>
<dbReference type="eggNOG" id="COG5001">
    <property type="taxonomic scope" value="Bacteria"/>
</dbReference>
<evidence type="ECO:0000313" key="3">
    <source>
        <dbReference type="EMBL" id="AEB99208.1"/>
    </source>
</evidence>
<dbReference type="InterPro" id="IPR050706">
    <property type="entry name" value="Cyclic-di-GMP_PDE-like"/>
</dbReference>
<dbReference type="PROSITE" id="PS50883">
    <property type="entry name" value="EAL"/>
    <property type="match status" value="1"/>
</dbReference>
<dbReference type="EMBL" id="CP002637">
    <property type="protein sequence ID" value="AEB99208.1"/>
    <property type="molecule type" value="Genomic_DNA"/>
</dbReference>
<keyword evidence="6" id="KW-1185">Reference proteome</keyword>
<dbReference type="SUPFAM" id="SSF55785">
    <property type="entry name" value="PYP-like sensor domain (PAS domain)"/>
    <property type="match status" value="1"/>
</dbReference>
<dbReference type="SUPFAM" id="SSF141868">
    <property type="entry name" value="EAL domain-like"/>
    <property type="match status" value="1"/>
</dbReference>
<evidence type="ECO:0000313" key="6">
    <source>
        <dbReference type="Proteomes" id="UP000011124"/>
    </source>
</evidence>
<evidence type="ECO:0000313" key="4">
    <source>
        <dbReference type="EMBL" id="EEX76159.1"/>
    </source>
</evidence>
<dbReference type="NCBIfam" id="TIGR00254">
    <property type="entry name" value="GGDEF"/>
    <property type="match status" value="1"/>
</dbReference>
<dbReference type="PANTHER" id="PTHR33121:SF71">
    <property type="entry name" value="OXYGEN SENSOR PROTEIN DOSP"/>
    <property type="match status" value="1"/>
</dbReference>
<reference evidence="4 5" key="1">
    <citation type="submission" date="2009-09" db="EMBL/GenBank/DDBJ databases">
        <authorList>
            <person name="Weinstock G."/>
            <person name="Sodergren E."/>
            <person name="Clifton S."/>
            <person name="Fulton L."/>
            <person name="Fulton B."/>
            <person name="Courtney L."/>
            <person name="Fronick C."/>
            <person name="Harrison M."/>
            <person name="Strong C."/>
            <person name="Farmer C."/>
            <person name="Delahaunty K."/>
            <person name="Markovic C."/>
            <person name="Hall O."/>
            <person name="Minx P."/>
            <person name="Tomlinson C."/>
            <person name="Mitreva M."/>
            <person name="Nelson J."/>
            <person name="Hou S."/>
            <person name="Wollam A."/>
            <person name="Pepin K.H."/>
            <person name="Johnson M."/>
            <person name="Bhonagiri V."/>
            <person name="Nash W.E."/>
            <person name="Warren W."/>
            <person name="Chinwalla A."/>
            <person name="Mardis E.R."/>
            <person name="Wilson R.K."/>
        </authorList>
    </citation>
    <scope>NUCLEOTIDE SEQUENCE [LARGE SCALE GENOMIC DNA]</scope>
    <source>
        <strain evidence="4">ATCC 35185</strain>
        <strain evidence="5">ATCC 35185 / DSM 20758 / VPI D19B-28</strain>
    </source>
</reference>
<dbReference type="STRING" id="546271.Selsp_0231"/>
<dbReference type="CDD" id="cd01948">
    <property type="entry name" value="EAL"/>
    <property type="match status" value="1"/>
</dbReference>
<dbReference type="SMART" id="SM00267">
    <property type="entry name" value="GGDEF"/>
    <property type="match status" value="1"/>
</dbReference>
<name>C9LYC9_SELS3</name>
<dbReference type="Pfam" id="PF00990">
    <property type="entry name" value="GGDEF"/>
    <property type="match status" value="1"/>
</dbReference>
<evidence type="ECO:0000259" key="1">
    <source>
        <dbReference type="PROSITE" id="PS50883"/>
    </source>
</evidence>
<dbReference type="InterPro" id="IPR035965">
    <property type="entry name" value="PAS-like_dom_sf"/>
</dbReference>
<evidence type="ECO:0000313" key="5">
    <source>
        <dbReference type="Proteomes" id="UP000003505"/>
    </source>
</evidence>
<reference evidence="3 6" key="2">
    <citation type="submission" date="2011-04" db="EMBL/GenBank/DDBJ databases">
        <title>The complete genome of Selenomonas sputigena DSM 20758.</title>
        <authorList>
            <consortium name="US DOE Joint Genome Institute (JGI-PGF)"/>
            <person name="Lucas S."/>
            <person name="Copeland A."/>
            <person name="Lapidus A."/>
            <person name="Bruce D."/>
            <person name="Goodwin L."/>
            <person name="Pitluck S."/>
            <person name="Peters L."/>
            <person name="Kyrpides N."/>
            <person name="Mavromatis K."/>
            <person name="Ivanova N."/>
            <person name="Ovchinnikova G."/>
            <person name="Teshima H."/>
            <person name="Detter J.C."/>
            <person name="Tapia R."/>
            <person name="Han C."/>
            <person name="Land M."/>
            <person name="Hauser L."/>
            <person name="Markowitz V."/>
            <person name="Cheng J.-F."/>
            <person name="Hugenholtz P."/>
            <person name="Woyke T."/>
            <person name="Wu D."/>
            <person name="Gronow S."/>
            <person name="Wellnitz S."/>
            <person name="Schneider S."/>
            <person name="Klenk H.-P."/>
            <person name="Eisen J.A."/>
        </authorList>
    </citation>
    <scope>NUCLEOTIDE SEQUENCE [LARGE SCALE GENOMIC DNA]</scope>
    <source>
        <strain evidence="3">ATCC 35185</strain>
        <strain evidence="6">ATCC 35185 / DSM 20758 / VPI D19B-28</strain>
    </source>
</reference>
<dbReference type="Gene3D" id="3.20.20.450">
    <property type="entry name" value="EAL domain"/>
    <property type="match status" value="1"/>
</dbReference>
<sequence>MARFSMQEARQLEQNLAHIYDFARFVDAKACELLHFEADGTVRREGRCFTTWGRSRRCRHCTSFCAAKSQSNFEKDEISDDKVYHVLSAPVEIEMPDKSILHCAMELVTNYPRNADARAMCDREVLQLLSRAKDTAHAGVLCFNVEDSCIYANLEAYRAFQVPPGELEALRTFFMTWLKDESWDSPWESAAAWEQEFFLEGERFVYRVSMAKLFDADGHYKGYYYTIRDRQGAMEEQSDTSWSRDKLTGLYDREGFYDAVREELDYGIKGERCIICSNIKDFKLVNELLGEEKGNEILKSLAEFFSDLAMDSGAAARLHGDHFAAYVDRARFTEKDLLDGLEHLGRAFDCNSFKLNIHLGIYKIQETQMPVSVMCDRAHLALSLVRDENGNKVAFYDDALMERTLREKEILGSFEEGLAERQLAVYLQPQVSTEGDLLGAEALVRWNHPEKGFLAPGQFIGILENAGLIHRLDQYVWEEAAAILKRWQGTEKEGLTISVNISVNDMLHLDIFQTMTDIVKRYGIDAKQLKLEITETALMGDIEKYRKLISSLQESGFEVEIDDFGSGYSSLSMLKDIEADILKIDMGFLRQTGNPKRSSVILNAVIAMAKWLGMRVITEGVETKEQVEHLRSLGCDMFQGYFFAKPMPVEEFEAKYFKEASNVFALSEAGR</sequence>
<accession>C9LYC9</accession>
<dbReference type="AlphaFoldDB" id="C9LYC9"/>
<dbReference type="OrthoDB" id="9805474at2"/>
<feature type="domain" description="GGDEF" evidence="2">
    <location>
        <begin position="270"/>
        <end position="398"/>
    </location>
</feature>
<dbReference type="KEGG" id="ssg:Selsp_0231"/>
<organism evidence="4 5">
    <name type="scientific">Selenomonas sputigena (strain ATCC 35185 / DSM 20758 / CCUG 44933 / VPI D19B-28)</name>
    <dbReference type="NCBI Taxonomy" id="546271"/>
    <lineage>
        <taxon>Bacteria</taxon>
        <taxon>Bacillati</taxon>
        <taxon>Bacillota</taxon>
        <taxon>Negativicutes</taxon>
        <taxon>Selenomonadales</taxon>
        <taxon>Selenomonadaceae</taxon>
        <taxon>Selenomonas</taxon>
    </lineage>
</organism>
<dbReference type="InterPro" id="IPR000160">
    <property type="entry name" value="GGDEF_dom"/>
</dbReference>
<dbReference type="Pfam" id="PF00563">
    <property type="entry name" value="EAL"/>
    <property type="match status" value="1"/>
</dbReference>
<dbReference type="GO" id="GO:0071111">
    <property type="term" value="F:cyclic-guanylate-specific phosphodiesterase activity"/>
    <property type="evidence" value="ECO:0007669"/>
    <property type="project" value="InterPro"/>
</dbReference>
<proteinExistence type="predicted"/>
<evidence type="ECO:0000259" key="2">
    <source>
        <dbReference type="PROSITE" id="PS50887"/>
    </source>
</evidence>